<evidence type="ECO:0000313" key="7">
    <source>
        <dbReference type="EMBL" id="SDK41746.1"/>
    </source>
</evidence>
<comment type="similarity">
    <text evidence="5">Belongs to the class I-like SAM-binding methyltransferase superfamily. RsmB/NOP family.</text>
</comment>
<sequence>MKNLSLPGPRGLAFDCVSKTLDSGLDAQAILDSALSSNDLARRDRGFITEVLYGYLRMRIRLQHVLGCFLSRPEGLPAPVLQVLGIASYEILHMDVPAYASVDWGVDSVKRLTRGKLGGLANAVLRKVARLAEDGVDIEFFRRNLHNEMKALSAYYACPQWIVELWIDSYGRETAIQYLEAQICPPAAGFAIDTSNDAGQDAAAALLLEKEFIASDGEAFAFHSGVRPAALEGLPDKVLFRQSYAARVALSILEPSSWPTPVWDACSGRGGKSRYLMHNDIKPVLASDPHLGRLTALKNEFPSISAFRGSAINPPIAAGTVGTALLDVPCSGLGVLSRRPDTKFKRSFEDTESLVLLQSKILDNGWKTVRKGGFLAYITCTLNPAENHGQIANFLKKNKDARLKKEWTTSPDSQLKEFFYSALLEKI</sequence>
<feature type="active site" description="Nucleophile" evidence="5">
    <location>
        <position position="380"/>
    </location>
</feature>
<reference evidence="8" key="1">
    <citation type="submission" date="2016-10" db="EMBL/GenBank/DDBJ databases">
        <authorList>
            <person name="Varghese N."/>
            <person name="Submissions S."/>
        </authorList>
    </citation>
    <scope>NUCLEOTIDE SEQUENCE [LARGE SCALE GENOMIC DNA]</scope>
    <source>
        <strain evidence="8">DSM 16995</strain>
    </source>
</reference>
<dbReference type="GO" id="GO:0001510">
    <property type="term" value="P:RNA methylation"/>
    <property type="evidence" value="ECO:0007669"/>
    <property type="project" value="InterPro"/>
</dbReference>
<dbReference type="SUPFAM" id="SSF53335">
    <property type="entry name" value="S-adenosyl-L-methionine-dependent methyltransferases"/>
    <property type="match status" value="1"/>
</dbReference>
<dbReference type="STRING" id="246191.SAMN05660337_0384"/>
<dbReference type="GO" id="GO:0003723">
    <property type="term" value="F:RNA binding"/>
    <property type="evidence" value="ECO:0007669"/>
    <property type="project" value="UniProtKB-UniRule"/>
</dbReference>
<proteinExistence type="inferred from homology"/>
<evidence type="ECO:0000256" key="1">
    <source>
        <dbReference type="ARBA" id="ARBA00022603"/>
    </source>
</evidence>
<gene>
    <name evidence="7" type="ORF">SAMN05660337_0384</name>
</gene>
<dbReference type="Gene3D" id="3.40.50.150">
    <property type="entry name" value="Vaccinia Virus protein VP39"/>
    <property type="match status" value="1"/>
</dbReference>
<evidence type="ECO:0000256" key="2">
    <source>
        <dbReference type="ARBA" id="ARBA00022679"/>
    </source>
</evidence>
<accession>A0A1G9BQM2</accession>
<dbReference type="Gene3D" id="1.10.940.10">
    <property type="entry name" value="NusB-like"/>
    <property type="match status" value="1"/>
</dbReference>
<feature type="domain" description="SAM-dependent MTase RsmB/NOP-type" evidence="6">
    <location>
        <begin position="325"/>
        <end position="427"/>
    </location>
</feature>
<evidence type="ECO:0000259" key="6">
    <source>
        <dbReference type="PROSITE" id="PS51686"/>
    </source>
</evidence>
<dbReference type="AlphaFoldDB" id="A0A1G9BQM2"/>
<dbReference type="InterPro" id="IPR001678">
    <property type="entry name" value="MeTrfase_RsmB-F_NOP2_dom"/>
</dbReference>
<dbReference type="PROSITE" id="PS51686">
    <property type="entry name" value="SAM_MT_RSMB_NOP"/>
    <property type="match status" value="1"/>
</dbReference>
<dbReference type="Pfam" id="PF01189">
    <property type="entry name" value="Methyltr_RsmB-F"/>
    <property type="match status" value="1"/>
</dbReference>
<keyword evidence="2 5" id="KW-0808">Transferase</keyword>
<keyword evidence="8" id="KW-1185">Reference proteome</keyword>
<dbReference type="Pfam" id="PF01029">
    <property type="entry name" value="NusB"/>
    <property type="match status" value="1"/>
</dbReference>
<dbReference type="Proteomes" id="UP000199053">
    <property type="component" value="Unassembled WGS sequence"/>
</dbReference>
<dbReference type="InterPro" id="IPR029063">
    <property type="entry name" value="SAM-dependent_MTases_sf"/>
</dbReference>
<comment type="caution">
    <text evidence="5">Lacks conserved residue(s) required for the propagation of feature annotation.</text>
</comment>
<evidence type="ECO:0000313" key="8">
    <source>
        <dbReference type="Proteomes" id="UP000199053"/>
    </source>
</evidence>
<dbReference type="SUPFAM" id="SSF48013">
    <property type="entry name" value="NusB-like"/>
    <property type="match status" value="1"/>
</dbReference>
<name>A0A1G9BQM2_9BACT</name>
<dbReference type="PRINTS" id="PR02008">
    <property type="entry name" value="RCMTFAMILY"/>
</dbReference>
<dbReference type="InterPro" id="IPR023267">
    <property type="entry name" value="RCMT"/>
</dbReference>
<dbReference type="InterPro" id="IPR006027">
    <property type="entry name" value="NusB_RsmB_TIM44"/>
</dbReference>
<dbReference type="EMBL" id="FNGA01000001">
    <property type="protein sequence ID" value="SDK41746.1"/>
    <property type="molecule type" value="Genomic_DNA"/>
</dbReference>
<evidence type="ECO:0000256" key="5">
    <source>
        <dbReference type="PROSITE-ProRule" id="PRU01023"/>
    </source>
</evidence>
<keyword evidence="1 5" id="KW-0489">Methyltransferase</keyword>
<dbReference type="InterPro" id="IPR049560">
    <property type="entry name" value="MeTrfase_RsmB-F_NOP2_cat"/>
</dbReference>
<feature type="binding site" evidence="5">
    <location>
        <position position="327"/>
    </location>
    <ligand>
        <name>S-adenosyl-L-methionine</name>
        <dbReference type="ChEBI" id="CHEBI:59789"/>
    </ligand>
</feature>
<organism evidence="7 8">
    <name type="scientific">Maridesulfovibrio ferrireducens</name>
    <dbReference type="NCBI Taxonomy" id="246191"/>
    <lineage>
        <taxon>Bacteria</taxon>
        <taxon>Pseudomonadati</taxon>
        <taxon>Thermodesulfobacteriota</taxon>
        <taxon>Desulfovibrionia</taxon>
        <taxon>Desulfovibrionales</taxon>
        <taxon>Desulfovibrionaceae</taxon>
        <taxon>Maridesulfovibrio</taxon>
    </lineage>
</organism>
<evidence type="ECO:0000256" key="4">
    <source>
        <dbReference type="ARBA" id="ARBA00022884"/>
    </source>
</evidence>
<dbReference type="PANTHER" id="PTHR22807">
    <property type="entry name" value="NOP2 YEAST -RELATED NOL1/NOP2/FMU SUN DOMAIN-CONTAINING"/>
    <property type="match status" value="1"/>
</dbReference>
<keyword evidence="4 5" id="KW-0694">RNA-binding</keyword>
<dbReference type="GO" id="GO:0006355">
    <property type="term" value="P:regulation of DNA-templated transcription"/>
    <property type="evidence" value="ECO:0007669"/>
    <property type="project" value="InterPro"/>
</dbReference>
<evidence type="ECO:0000256" key="3">
    <source>
        <dbReference type="ARBA" id="ARBA00022691"/>
    </source>
</evidence>
<dbReference type="OrthoDB" id="9810297at2"/>
<protein>
    <submittedName>
        <fullName evidence="7">16S rRNA (Cytosine967-C5)-methyltransferase</fullName>
    </submittedName>
</protein>
<keyword evidence="3 5" id="KW-0949">S-adenosyl-L-methionine</keyword>
<dbReference type="PANTHER" id="PTHR22807:SF61">
    <property type="entry name" value="NOL1_NOP2_SUN FAMILY PROTEIN _ ANTITERMINATION NUSB DOMAIN-CONTAINING PROTEIN"/>
    <property type="match status" value="1"/>
</dbReference>
<dbReference type="InterPro" id="IPR035926">
    <property type="entry name" value="NusB-like_sf"/>
</dbReference>
<dbReference type="RefSeq" id="WP_092157694.1">
    <property type="nucleotide sequence ID" value="NZ_FNGA01000001.1"/>
</dbReference>
<dbReference type="GO" id="GO:0008173">
    <property type="term" value="F:RNA methyltransferase activity"/>
    <property type="evidence" value="ECO:0007669"/>
    <property type="project" value="InterPro"/>
</dbReference>